<comment type="caution">
    <text evidence="1">The sequence shown here is derived from an EMBL/GenBank/DDBJ whole genome shotgun (WGS) entry which is preliminary data.</text>
</comment>
<gene>
    <name evidence="1" type="ORF">HUJ06_003548</name>
</gene>
<evidence type="ECO:0000313" key="1">
    <source>
        <dbReference type="EMBL" id="DAD45318.1"/>
    </source>
</evidence>
<sequence length="36" mass="4008">MAVKEKGTGELKCQKLDLDDQVQTELAMRFGGEPIQ</sequence>
<reference evidence="1 2" key="1">
    <citation type="journal article" date="2020" name="Mol. Biol. Evol.">
        <title>Distinct Expression and Methylation Patterns for Genes with Different Fates following a Single Whole-Genome Duplication in Flowering Plants.</title>
        <authorList>
            <person name="Shi T."/>
            <person name="Rahmani R.S."/>
            <person name="Gugger P.F."/>
            <person name="Wang M."/>
            <person name="Li H."/>
            <person name="Zhang Y."/>
            <person name="Li Z."/>
            <person name="Wang Q."/>
            <person name="Van de Peer Y."/>
            <person name="Marchal K."/>
            <person name="Chen J."/>
        </authorList>
    </citation>
    <scope>NUCLEOTIDE SEQUENCE [LARGE SCALE GENOMIC DNA]</scope>
    <source>
        <tissue evidence="1">Leaf</tissue>
    </source>
</reference>
<evidence type="ECO:0000313" key="2">
    <source>
        <dbReference type="Proteomes" id="UP000607653"/>
    </source>
</evidence>
<proteinExistence type="predicted"/>
<dbReference type="AlphaFoldDB" id="A0A822ZTW5"/>
<organism evidence="1 2">
    <name type="scientific">Nelumbo nucifera</name>
    <name type="common">Sacred lotus</name>
    <dbReference type="NCBI Taxonomy" id="4432"/>
    <lineage>
        <taxon>Eukaryota</taxon>
        <taxon>Viridiplantae</taxon>
        <taxon>Streptophyta</taxon>
        <taxon>Embryophyta</taxon>
        <taxon>Tracheophyta</taxon>
        <taxon>Spermatophyta</taxon>
        <taxon>Magnoliopsida</taxon>
        <taxon>Proteales</taxon>
        <taxon>Nelumbonaceae</taxon>
        <taxon>Nelumbo</taxon>
    </lineage>
</organism>
<protein>
    <submittedName>
        <fullName evidence="1">Uncharacterized protein</fullName>
    </submittedName>
</protein>
<accession>A0A822ZTW5</accession>
<name>A0A822ZTW5_NELNU</name>
<dbReference type="Proteomes" id="UP000607653">
    <property type="component" value="Unassembled WGS sequence"/>
</dbReference>
<dbReference type="EMBL" id="DUZY01000007">
    <property type="protein sequence ID" value="DAD45318.1"/>
    <property type="molecule type" value="Genomic_DNA"/>
</dbReference>
<keyword evidence="2" id="KW-1185">Reference proteome</keyword>